<feature type="short sequence motif" description="DGA/G" evidence="2">
    <location>
        <begin position="193"/>
        <end position="195"/>
    </location>
</feature>
<dbReference type="GO" id="GO:0005737">
    <property type="term" value="C:cytoplasm"/>
    <property type="evidence" value="ECO:0007669"/>
    <property type="project" value="TreeGrafter"/>
</dbReference>
<dbReference type="RefSeq" id="XP_014152538.1">
    <property type="nucleotide sequence ID" value="XM_014297063.1"/>
</dbReference>
<proteinExistence type="predicted"/>
<keyword evidence="2" id="KW-0442">Lipid degradation</keyword>
<feature type="active site" description="Proton acceptor" evidence="2">
    <location>
        <position position="193"/>
    </location>
</feature>
<dbReference type="Proteomes" id="UP000054560">
    <property type="component" value="Unassembled WGS sequence"/>
</dbReference>
<dbReference type="GO" id="GO:0005811">
    <property type="term" value="C:lipid droplet"/>
    <property type="evidence" value="ECO:0007669"/>
    <property type="project" value="TreeGrafter"/>
</dbReference>
<evidence type="ECO:0000313" key="5">
    <source>
        <dbReference type="EMBL" id="KNC78636.1"/>
    </source>
</evidence>
<dbReference type="EMBL" id="KQ242453">
    <property type="protein sequence ID" value="KNC78636.1"/>
    <property type="molecule type" value="Genomic_DNA"/>
</dbReference>
<accession>A0A0L0FQ42</accession>
<protein>
    <recommendedName>
        <fullName evidence="4">PNPLA domain-containing protein</fullName>
    </recommendedName>
</protein>
<evidence type="ECO:0000256" key="2">
    <source>
        <dbReference type="PROSITE-ProRule" id="PRU01161"/>
    </source>
</evidence>
<feature type="active site" description="Nucleophile" evidence="2">
    <location>
        <position position="66"/>
    </location>
</feature>
<dbReference type="STRING" id="667725.A0A0L0FQ42"/>
<keyword evidence="1 2" id="KW-0443">Lipid metabolism</keyword>
<reference evidence="5 6" key="1">
    <citation type="submission" date="2011-02" db="EMBL/GenBank/DDBJ databases">
        <title>The Genome Sequence of Sphaeroforma arctica JP610.</title>
        <authorList>
            <consortium name="The Broad Institute Genome Sequencing Platform"/>
            <person name="Russ C."/>
            <person name="Cuomo C."/>
            <person name="Young S.K."/>
            <person name="Zeng Q."/>
            <person name="Gargeya S."/>
            <person name="Alvarado L."/>
            <person name="Berlin A."/>
            <person name="Chapman S.B."/>
            <person name="Chen Z."/>
            <person name="Freedman E."/>
            <person name="Gellesch M."/>
            <person name="Goldberg J."/>
            <person name="Griggs A."/>
            <person name="Gujja S."/>
            <person name="Heilman E."/>
            <person name="Heiman D."/>
            <person name="Howarth C."/>
            <person name="Mehta T."/>
            <person name="Neiman D."/>
            <person name="Pearson M."/>
            <person name="Roberts A."/>
            <person name="Saif S."/>
            <person name="Shea T."/>
            <person name="Shenoy N."/>
            <person name="Sisk P."/>
            <person name="Stolte C."/>
            <person name="Sykes S."/>
            <person name="White J."/>
            <person name="Yandava C."/>
            <person name="Burger G."/>
            <person name="Gray M.W."/>
            <person name="Holland P.W.H."/>
            <person name="King N."/>
            <person name="Lang F.B.F."/>
            <person name="Roger A.J."/>
            <person name="Ruiz-Trillo I."/>
            <person name="Haas B."/>
            <person name="Nusbaum C."/>
            <person name="Birren B."/>
        </authorList>
    </citation>
    <scope>NUCLEOTIDE SEQUENCE [LARGE SCALE GENOMIC DNA]</scope>
    <source>
        <strain evidence="5 6">JP610</strain>
    </source>
</reference>
<keyword evidence="3" id="KW-0732">Signal</keyword>
<dbReference type="GeneID" id="25909448"/>
<feature type="signal peptide" evidence="3">
    <location>
        <begin position="1"/>
        <end position="24"/>
    </location>
</feature>
<dbReference type="PANTHER" id="PTHR12406">
    <property type="entry name" value="CALCIUM-INDEPENDENT PHOSPHOLIPASE A2 IPLA2 -RELATED"/>
    <property type="match status" value="1"/>
</dbReference>
<dbReference type="OrthoDB" id="197155at2759"/>
<dbReference type="InterPro" id="IPR033562">
    <property type="entry name" value="PLPL"/>
</dbReference>
<comment type="caution">
    <text evidence="2">Lacks conserved residue(s) required for the propagation of feature annotation.</text>
</comment>
<keyword evidence="2" id="KW-0378">Hydrolase</keyword>
<dbReference type="GO" id="GO:0055088">
    <property type="term" value="P:lipid homeostasis"/>
    <property type="evidence" value="ECO:0007669"/>
    <property type="project" value="TreeGrafter"/>
</dbReference>
<dbReference type="SUPFAM" id="SSF52151">
    <property type="entry name" value="FabD/lysophospholipase-like"/>
    <property type="match status" value="1"/>
</dbReference>
<dbReference type="InterPro" id="IPR016035">
    <property type="entry name" value="Acyl_Trfase/lysoPLipase"/>
</dbReference>
<evidence type="ECO:0000256" key="3">
    <source>
        <dbReference type="SAM" id="SignalP"/>
    </source>
</evidence>
<dbReference type="GO" id="GO:0004806">
    <property type="term" value="F:triacylglycerol lipase activity"/>
    <property type="evidence" value="ECO:0007669"/>
    <property type="project" value="TreeGrafter"/>
</dbReference>
<evidence type="ECO:0000256" key="1">
    <source>
        <dbReference type="ARBA" id="ARBA00023098"/>
    </source>
</evidence>
<dbReference type="Pfam" id="PF01734">
    <property type="entry name" value="Patatin"/>
    <property type="match status" value="1"/>
</dbReference>
<dbReference type="GO" id="GO:0016020">
    <property type="term" value="C:membrane"/>
    <property type="evidence" value="ECO:0007669"/>
    <property type="project" value="TreeGrafter"/>
</dbReference>
<dbReference type="AlphaFoldDB" id="A0A0L0FQ42"/>
<organism evidence="5 6">
    <name type="scientific">Sphaeroforma arctica JP610</name>
    <dbReference type="NCBI Taxonomy" id="667725"/>
    <lineage>
        <taxon>Eukaryota</taxon>
        <taxon>Ichthyosporea</taxon>
        <taxon>Ichthyophonida</taxon>
        <taxon>Sphaeroforma</taxon>
    </lineage>
</organism>
<feature type="short sequence motif" description="GXSXG" evidence="2">
    <location>
        <begin position="64"/>
        <end position="68"/>
    </location>
</feature>
<gene>
    <name evidence="5" type="ORF">SARC_08944</name>
</gene>
<keyword evidence="6" id="KW-1185">Reference proteome</keyword>
<dbReference type="PANTHER" id="PTHR12406:SF7">
    <property type="entry name" value="PATATIN-LIKE PHOSPHOLIPASE DOMAIN-CONTAINING PROTEIN 4"/>
    <property type="match status" value="1"/>
</dbReference>
<dbReference type="PROSITE" id="PS51635">
    <property type="entry name" value="PNPLA"/>
    <property type="match status" value="1"/>
</dbReference>
<dbReference type="eggNOG" id="KOG3773">
    <property type="taxonomic scope" value="Eukaryota"/>
</dbReference>
<evidence type="ECO:0000259" key="4">
    <source>
        <dbReference type="PROSITE" id="PS51635"/>
    </source>
</evidence>
<feature type="chain" id="PRO_5005538899" description="PNPLA domain-containing protein" evidence="3">
    <location>
        <begin position="25"/>
        <end position="292"/>
    </location>
</feature>
<feature type="domain" description="PNPLA" evidence="4">
    <location>
        <begin position="30"/>
        <end position="206"/>
    </location>
</feature>
<dbReference type="GO" id="GO:0019433">
    <property type="term" value="P:triglyceride catabolic process"/>
    <property type="evidence" value="ECO:0007669"/>
    <property type="project" value="TreeGrafter"/>
</dbReference>
<dbReference type="InterPro" id="IPR002641">
    <property type="entry name" value="PNPLA_dom"/>
</dbReference>
<evidence type="ECO:0000313" key="6">
    <source>
        <dbReference type="Proteomes" id="UP000054560"/>
    </source>
</evidence>
<name>A0A0L0FQ42_9EUKA</name>
<dbReference type="Gene3D" id="3.40.1090.10">
    <property type="entry name" value="Cytosolic phospholipase A2 catalytic domain"/>
    <property type="match status" value="1"/>
</dbReference>
<sequence length="292" mass="31282">MLLVNVFISVLAFAIGCCAKSVSSRNIDAVGFSGSGFYIYYHFGVVRKLRESGLVVPGQTSMAGTSGGSYIAALNCLGVEGDDVEKAFDSQIALCSEKSCEGRLDNVASKILESLVPGGDAWEKCKDLVGVHITVGEDVRFAECDSQPSTGLTVTEFTSRSDLISALRASSFVSGKSKTDACATPFRSMHARDGGYSKELPCPEGLEGNNCLRVAVVPSSQWKQWSELGGDVPLDNSTDIYPGIRGLNTLPISAEDWLKTMFDAKAIAPYLDALVQLGYDDTSFWLDQNVLL</sequence>